<dbReference type="AlphaFoldDB" id="A0AAD9JAC8"/>
<evidence type="ECO:0000313" key="1">
    <source>
        <dbReference type="EMBL" id="KAK2148896.1"/>
    </source>
</evidence>
<feature type="non-terminal residue" evidence="1">
    <location>
        <position position="1"/>
    </location>
</feature>
<comment type="caution">
    <text evidence="1">The sequence shown here is derived from an EMBL/GenBank/DDBJ whole genome shotgun (WGS) entry which is preliminary data.</text>
</comment>
<sequence>PRFFTCRQVNYDCAACDGYAEREDRVGCRLWCDIDIQEGDDLWTPEEMELAWTTTWGCGHTLQVCDIEVERSFTLLKTMDPASNPDLVDLSDMYAWRDIIRNDYNDG</sequence>
<dbReference type="EMBL" id="JAODUP010000476">
    <property type="protein sequence ID" value="KAK2148896.1"/>
    <property type="molecule type" value="Genomic_DNA"/>
</dbReference>
<reference evidence="1" key="1">
    <citation type="journal article" date="2023" name="Mol. Biol. Evol.">
        <title>Third-Generation Sequencing Reveals the Adaptive Role of the Epigenome in Three Deep-Sea Polychaetes.</title>
        <authorList>
            <person name="Perez M."/>
            <person name="Aroh O."/>
            <person name="Sun Y."/>
            <person name="Lan Y."/>
            <person name="Juniper S.K."/>
            <person name="Young C.R."/>
            <person name="Angers B."/>
            <person name="Qian P.Y."/>
        </authorList>
    </citation>
    <scope>NUCLEOTIDE SEQUENCE</scope>
    <source>
        <strain evidence="1">P08H-3</strain>
    </source>
</reference>
<proteinExistence type="predicted"/>
<name>A0AAD9JAC8_9ANNE</name>
<gene>
    <name evidence="1" type="ORF">LSH36_476g00031</name>
</gene>
<feature type="non-terminal residue" evidence="1">
    <location>
        <position position="107"/>
    </location>
</feature>
<protein>
    <submittedName>
        <fullName evidence="1">Uncharacterized protein</fullName>
    </submittedName>
</protein>
<keyword evidence="2" id="KW-1185">Reference proteome</keyword>
<dbReference type="Proteomes" id="UP001208570">
    <property type="component" value="Unassembled WGS sequence"/>
</dbReference>
<evidence type="ECO:0000313" key="2">
    <source>
        <dbReference type="Proteomes" id="UP001208570"/>
    </source>
</evidence>
<accession>A0AAD9JAC8</accession>
<organism evidence="1 2">
    <name type="scientific">Paralvinella palmiformis</name>
    <dbReference type="NCBI Taxonomy" id="53620"/>
    <lineage>
        <taxon>Eukaryota</taxon>
        <taxon>Metazoa</taxon>
        <taxon>Spiralia</taxon>
        <taxon>Lophotrochozoa</taxon>
        <taxon>Annelida</taxon>
        <taxon>Polychaeta</taxon>
        <taxon>Sedentaria</taxon>
        <taxon>Canalipalpata</taxon>
        <taxon>Terebellida</taxon>
        <taxon>Terebelliformia</taxon>
        <taxon>Alvinellidae</taxon>
        <taxon>Paralvinella</taxon>
    </lineage>
</organism>